<evidence type="ECO:0000313" key="8">
    <source>
        <dbReference type="Proteomes" id="UP000580856"/>
    </source>
</evidence>
<dbReference type="Pfam" id="PF00929">
    <property type="entry name" value="RNase_T"/>
    <property type="match status" value="1"/>
</dbReference>
<dbReference type="Proteomes" id="UP000580856">
    <property type="component" value="Unassembled WGS sequence"/>
</dbReference>
<dbReference type="GO" id="GO:0006260">
    <property type="term" value="P:DNA replication"/>
    <property type="evidence" value="ECO:0007669"/>
    <property type="project" value="InterPro"/>
</dbReference>
<dbReference type="CDD" id="cd06127">
    <property type="entry name" value="DEDDh"/>
    <property type="match status" value="1"/>
</dbReference>
<dbReference type="PANTHER" id="PTHR30231">
    <property type="entry name" value="DNA POLYMERASE III SUBUNIT EPSILON"/>
    <property type="match status" value="1"/>
</dbReference>
<dbReference type="GO" id="GO:0005829">
    <property type="term" value="C:cytosol"/>
    <property type="evidence" value="ECO:0007669"/>
    <property type="project" value="TreeGrafter"/>
</dbReference>
<evidence type="ECO:0000313" key="7">
    <source>
        <dbReference type="EMBL" id="NJB68086.1"/>
    </source>
</evidence>
<feature type="domain" description="Exonuclease" evidence="6">
    <location>
        <begin position="48"/>
        <end position="226"/>
    </location>
</feature>
<comment type="caution">
    <text evidence="7">The sequence shown here is derived from an EMBL/GenBank/DDBJ whole genome shotgun (WGS) entry which is preliminary data.</text>
</comment>
<dbReference type="RefSeq" id="WP_167941181.1">
    <property type="nucleotide sequence ID" value="NZ_JAATJA010000002.1"/>
</dbReference>
<dbReference type="InterPro" id="IPR012337">
    <property type="entry name" value="RNaseH-like_sf"/>
</dbReference>
<dbReference type="SMART" id="SM00479">
    <property type="entry name" value="EXOIII"/>
    <property type="match status" value="1"/>
</dbReference>
<dbReference type="InterPro" id="IPR013520">
    <property type="entry name" value="Ribonucl_H"/>
</dbReference>
<keyword evidence="7" id="KW-0548">Nucleotidyltransferase</keyword>
<name>A0A846QGZ4_9BACT</name>
<dbReference type="NCBIfam" id="TIGR00573">
    <property type="entry name" value="dnaq"/>
    <property type="match status" value="1"/>
</dbReference>
<evidence type="ECO:0000256" key="3">
    <source>
        <dbReference type="ARBA" id="ARBA00022839"/>
    </source>
</evidence>
<keyword evidence="8" id="KW-1185">Reference proteome</keyword>
<keyword evidence="7" id="KW-0808">Transferase</keyword>
<keyword evidence="3" id="KW-0269">Exonuclease</keyword>
<proteinExistence type="predicted"/>
<protein>
    <submittedName>
        <fullName evidence="7">DNA polymerase-3 subunit epsilon</fullName>
        <ecNumber evidence="7">2.7.7.7</ecNumber>
    </submittedName>
</protein>
<dbReference type="GO" id="GO:0003887">
    <property type="term" value="F:DNA-directed DNA polymerase activity"/>
    <property type="evidence" value="ECO:0007669"/>
    <property type="project" value="UniProtKB-EC"/>
</dbReference>
<dbReference type="GO" id="GO:0003677">
    <property type="term" value="F:DNA binding"/>
    <property type="evidence" value="ECO:0007669"/>
    <property type="project" value="InterPro"/>
</dbReference>
<accession>A0A846QGZ4</accession>
<evidence type="ECO:0000256" key="5">
    <source>
        <dbReference type="ARBA" id="ARBA00026073"/>
    </source>
</evidence>
<dbReference type="Gene3D" id="3.30.420.10">
    <property type="entry name" value="Ribonuclease H-like superfamily/Ribonuclease H"/>
    <property type="match status" value="1"/>
</dbReference>
<evidence type="ECO:0000256" key="2">
    <source>
        <dbReference type="ARBA" id="ARBA00022801"/>
    </source>
</evidence>
<keyword evidence="1" id="KW-0540">Nuclease</keyword>
<dbReference type="InterPro" id="IPR036397">
    <property type="entry name" value="RNaseH_sf"/>
</dbReference>
<dbReference type="EMBL" id="JAATJA010000002">
    <property type="protein sequence ID" value="NJB68086.1"/>
    <property type="molecule type" value="Genomic_DNA"/>
</dbReference>
<comment type="function">
    <text evidence="4">DNA polymerase III is a complex, multichain enzyme responsible for most of the replicative synthesis in bacteria. The epsilon subunit contain the editing function and is a proofreading 3'-5' exonuclease.</text>
</comment>
<organism evidence="7 8">
    <name type="scientific">Desulfobaculum xiamenense</name>
    <dbReference type="NCBI Taxonomy" id="995050"/>
    <lineage>
        <taxon>Bacteria</taxon>
        <taxon>Pseudomonadati</taxon>
        <taxon>Thermodesulfobacteriota</taxon>
        <taxon>Desulfovibrionia</taxon>
        <taxon>Desulfovibrionales</taxon>
        <taxon>Desulfovibrionaceae</taxon>
        <taxon>Desulfobaculum</taxon>
    </lineage>
</organism>
<keyword evidence="2" id="KW-0378">Hydrolase</keyword>
<dbReference type="FunFam" id="3.30.420.10:FF:000045">
    <property type="entry name" value="3'-5' exonuclease DinG"/>
    <property type="match status" value="1"/>
</dbReference>
<evidence type="ECO:0000256" key="1">
    <source>
        <dbReference type="ARBA" id="ARBA00022722"/>
    </source>
</evidence>
<gene>
    <name evidence="7" type="ORF">GGQ74_001759</name>
</gene>
<evidence type="ECO:0000256" key="4">
    <source>
        <dbReference type="ARBA" id="ARBA00025483"/>
    </source>
</evidence>
<dbReference type="EC" id="2.7.7.7" evidence="7"/>
<dbReference type="InterPro" id="IPR006054">
    <property type="entry name" value="DnaQ"/>
</dbReference>
<comment type="subunit">
    <text evidence="5">DNA polymerase III contains a core (composed of alpha, epsilon and theta chains) that associates with a tau subunit. This core dimerizes to form the POLIII' complex. PolIII' associates with the gamma complex (composed of gamma, delta, delta', psi and chi chains) and with the beta chain to form the complete DNA polymerase III complex.</text>
</comment>
<dbReference type="PANTHER" id="PTHR30231:SF4">
    <property type="entry name" value="PROTEIN NEN2"/>
    <property type="match status" value="1"/>
</dbReference>
<dbReference type="SUPFAM" id="SSF53098">
    <property type="entry name" value="Ribonuclease H-like"/>
    <property type="match status" value="1"/>
</dbReference>
<sequence length="246" mass="28169">MHASRRNTPTPWARLLALLRGETTHPALAQNRERFASLDQDRPLAEYEFTVLDTELTGLSPRTDEIVSIGAVRIRGLTITADSFYTLVAPRGRVPKVATMIHRITPQMLEGAPRLREVFPSLLDFLGDSLIVGHNVGLDMSFLNRASLDILGGRLRTPCVDTMRLAQVYRQERWENYYDQFDSRVSYQLGDLSRSFGLPAFDQHNAFHDAMQTAYLFLFLVKKLRSGGIETLRDLYMAGRSWRWYM</sequence>
<dbReference type="GO" id="GO:0008408">
    <property type="term" value="F:3'-5' exonuclease activity"/>
    <property type="evidence" value="ECO:0007669"/>
    <property type="project" value="TreeGrafter"/>
</dbReference>
<reference evidence="7 8" key="1">
    <citation type="submission" date="2020-03" db="EMBL/GenBank/DDBJ databases">
        <title>Genomic Encyclopedia of Type Strains, Phase IV (KMG-IV): sequencing the most valuable type-strain genomes for metagenomic binning, comparative biology and taxonomic classification.</title>
        <authorList>
            <person name="Goeker M."/>
        </authorList>
    </citation>
    <scope>NUCLEOTIDE SEQUENCE [LARGE SCALE GENOMIC DNA]</scope>
    <source>
        <strain evidence="7 8">DSM 24233</strain>
    </source>
</reference>
<dbReference type="AlphaFoldDB" id="A0A846QGZ4"/>
<evidence type="ECO:0000259" key="6">
    <source>
        <dbReference type="SMART" id="SM00479"/>
    </source>
</evidence>